<dbReference type="Gene3D" id="3.10.180.10">
    <property type="entry name" value="2,3-Dihydroxybiphenyl 1,2-Dioxygenase, domain 1"/>
    <property type="match status" value="2"/>
</dbReference>
<name>A0A2W7QG55_9BACT</name>
<keyword evidence="4" id="KW-1185">Reference proteome</keyword>
<reference evidence="3 4" key="1">
    <citation type="submission" date="2018-06" db="EMBL/GenBank/DDBJ databases">
        <title>Genomic Encyclopedia of Archaeal and Bacterial Type Strains, Phase II (KMG-II): from individual species to whole genera.</title>
        <authorList>
            <person name="Goeker M."/>
        </authorList>
    </citation>
    <scope>NUCLEOTIDE SEQUENCE [LARGE SCALE GENOMIC DNA]</scope>
    <source>
        <strain evidence="3 4">DSM 19830</strain>
    </source>
</reference>
<dbReference type="InterPro" id="IPR041581">
    <property type="entry name" value="Glyoxalase_6"/>
</dbReference>
<evidence type="ECO:0000313" key="3">
    <source>
        <dbReference type="EMBL" id="PZX47518.1"/>
    </source>
</evidence>
<dbReference type="InterPro" id="IPR029068">
    <property type="entry name" value="Glyas_Bleomycin-R_OHBP_Dase"/>
</dbReference>
<protein>
    <recommendedName>
        <fullName evidence="2">VOC domain-containing protein</fullName>
    </recommendedName>
</protein>
<dbReference type="InterPro" id="IPR052164">
    <property type="entry name" value="Anthracycline_SecMetBiosynth"/>
</dbReference>
<proteinExistence type="predicted"/>
<dbReference type="EMBL" id="QKZT01000025">
    <property type="protein sequence ID" value="PZX47518.1"/>
    <property type="molecule type" value="Genomic_DNA"/>
</dbReference>
<dbReference type="Pfam" id="PF18029">
    <property type="entry name" value="Glyoxalase_6"/>
    <property type="match status" value="1"/>
</dbReference>
<comment type="caution">
    <text evidence="3">The sequence shown here is derived from an EMBL/GenBank/DDBJ whole genome shotgun (WGS) entry which is preliminary data.</text>
</comment>
<dbReference type="Pfam" id="PF00903">
    <property type="entry name" value="Glyoxalase"/>
    <property type="match status" value="1"/>
</dbReference>
<dbReference type="CDD" id="cd07247">
    <property type="entry name" value="SgaA_N_like"/>
    <property type="match status" value="1"/>
</dbReference>
<feature type="signal peptide" evidence="1">
    <location>
        <begin position="1"/>
        <end position="30"/>
    </location>
</feature>
<accession>A0A2W7QG55</accession>
<keyword evidence="1" id="KW-0732">Signal</keyword>
<dbReference type="InterPro" id="IPR004360">
    <property type="entry name" value="Glyas_Fos-R_dOase_dom"/>
</dbReference>
<dbReference type="Proteomes" id="UP000248882">
    <property type="component" value="Unassembled WGS sequence"/>
</dbReference>
<feature type="domain" description="VOC" evidence="2">
    <location>
        <begin position="44"/>
        <end position="160"/>
    </location>
</feature>
<evidence type="ECO:0000256" key="1">
    <source>
        <dbReference type="SAM" id="SignalP"/>
    </source>
</evidence>
<evidence type="ECO:0000313" key="4">
    <source>
        <dbReference type="Proteomes" id="UP000248882"/>
    </source>
</evidence>
<feature type="chain" id="PRO_5016088054" description="VOC domain-containing protein" evidence="1">
    <location>
        <begin position="31"/>
        <end position="289"/>
    </location>
</feature>
<dbReference type="PROSITE" id="PS51819">
    <property type="entry name" value="VOC"/>
    <property type="match status" value="2"/>
</dbReference>
<dbReference type="InterPro" id="IPR037523">
    <property type="entry name" value="VOC_core"/>
</dbReference>
<dbReference type="SUPFAM" id="SSF54593">
    <property type="entry name" value="Glyoxalase/Bleomycin resistance protein/Dihydroxybiphenyl dioxygenase"/>
    <property type="match status" value="2"/>
</dbReference>
<sequence>MASLNFQLLMKKIFTILALACMGFACTPGATPPIASQIGESTYTPGKVVWHDLASPDPEASAAFYESVFGWTTVPYGDDDKKVWVFKKDDKPVGLMAYYKTENGSGEWIGAISVPDVSEATSKAKSQGAKIIKKAMNVDDRGSISFIQDPQGASISLIKLANGDPEPSLAEENTFLGQELWSNEPTESASFYASVVGYTAEETDNQKIAYTIFKMGDMNCAGMLKNPAPTVRSHWVPYIRVSNLNETIEKATRAGAKVLVEPSPEIRNGSVALLLDPTGAPVAVQVYNP</sequence>
<evidence type="ECO:0000259" key="2">
    <source>
        <dbReference type="PROSITE" id="PS51819"/>
    </source>
</evidence>
<dbReference type="PANTHER" id="PTHR33993">
    <property type="entry name" value="GLYOXALASE-RELATED"/>
    <property type="match status" value="1"/>
</dbReference>
<feature type="domain" description="VOC" evidence="2">
    <location>
        <begin position="174"/>
        <end position="287"/>
    </location>
</feature>
<dbReference type="AlphaFoldDB" id="A0A2W7QG55"/>
<gene>
    <name evidence="3" type="ORF">LV85_04009</name>
</gene>
<organism evidence="3 4">
    <name type="scientific">Algoriphagus chordae</name>
    <dbReference type="NCBI Taxonomy" id="237019"/>
    <lineage>
        <taxon>Bacteria</taxon>
        <taxon>Pseudomonadati</taxon>
        <taxon>Bacteroidota</taxon>
        <taxon>Cytophagia</taxon>
        <taxon>Cytophagales</taxon>
        <taxon>Cyclobacteriaceae</taxon>
        <taxon>Algoriphagus</taxon>
    </lineage>
</organism>